<evidence type="ECO:0000256" key="1">
    <source>
        <dbReference type="SAM" id="MobiDB-lite"/>
    </source>
</evidence>
<dbReference type="AlphaFoldDB" id="A0A7W9W9R6"/>
<reference evidence="2 3" key="1">
    <citation type="submission" date="2020-08" db="EMBL/GenBank/DDBJ databases">
        <title>Genomic Encyclopedia of Type Strains, Phase IV (KMG-IV): sequencing the most valuable type-strain genomes for metagenomic binning, comparative biology and taxonomic classification.</title>
        <authorList>
            <person name="Goeker M."/>
        </authorList>
    </citation>
    <scope>NUCLEOTIDE SEQUENCE [LARGE SCALE GENOMIC DNA]</scope>
    <source>
        <strain evidence="2 3">DSM 23562</strain>
    </source>
</reference>
<dbReference type="EMBL" id="JACHGW010000015">
    <property type="protein sequence ID" value="MBB6054123.1"/>
    <property type="molecule type" value="Genomic_DNA"/>
</dbReference>
<proteinExistence type="predicted"/>
<evidence type="ECO:0000313" key="3">
    <source>
        <dbReference type="Proteomes" id="UP000520814"/>
    </source>
</evidence>
<feature type="compositionally biased region" description="Basic and acidic residues" evidence="1">
    <location>
        <begin position="217"/>
        <end position="229"/>
    </location>
</feature>
<keyword evidence="3" id="KW-1185">Reference proteome</keyword>
<accession>A0A7W9W9R6</accession>
<sequence>MQVAQIATRARVMGSGKDAALRALTIGGDMKTAAQAWGISRATFYRKLASSKKLAAQVRRASSSRISSPLLSPSWEFDQAKVTGYTAGLHPLARRLFLITQGKAQRVYRVGSDGVTRAHLWRMPKAKVGTFGQPKEEYLICGAKTRRGTSCKCKPEPGKNRCKWHGGKSTGPKTQAGRDAIRESNRRRAQKRREALESHSESLSESHGGSTPTRSGLRGESKPGDRGTP</sequence>
<comment type="caution">
    <text evidence="2">The sequence shown here is derived from an EMBL/GenBank/DDBJ whole genome shotgun (WGS) entry which is preliminary data.</text>
</comment>
<name>A0A7W9W9R6_ARMRO</name>
<dbReference type="Proteomes" id="UP000520814">
    <property type="component" value="Unassembled WGS sequence"/>
</dbReference>
<evidence type="ECO:0000313" key="2">
    <source>
        <dbReference type="EMBL" id="MBB6054123.1"/>
    </source>
</evidence>
<protein>
    <submittedName>
        <fullName evidence="2">Uncharacterized protein</fullName>
    </submittedName>
</protein>
<dbReference type="NCBIfam" id="NF041373">
    <property type="entry name" value="HGG_STG"/>
    <property type="match status" value="1"/>
</dbReference>
<feature type="region of interest" description="Disordered" evidence="1">
    <location>
        <begin position="148"/>
        <end position="229"/>
    </location>
</feature>
<gene>
    <name evidence="2" type="ORF">HNQ39_005970</name>
</gene>
<dbReference type="InterPro" id="IPR047675">
    <property type="entry name" value="Putative_zinc-bd"/>
</dbReference>
<feature type="compositionally biased region" description="Basic and acidic residues" evidence="1">
    <location>
        <begin position="179"/>
        <end position="204"/>
    </location>
</feature>
<organism evidence="2 3">
    <name type="scientific">Armatimonas rosea</name>
    <dbReference type="NCBI Taxonomy" id="685828"/>
    <lineage>
        <taxon>Bacteria</taxon>
        <taxon>Bacillati</taxon>
        <taxon>Armatimonadota</taxon>
        <taxon>Armatimonadia</taxon>
        <taxon>Armatimonadales</taxon>
        <taxon>Armatimonadaceae</taxon>
        <taxon>Armatimonas</taxon>
    </lineage>
</organism>